<organism evidence="3 4">
    <name type="scientific">Albidovulum sediminicola</name>
    <dbReference type="NCBI Taxonomy" id="2984331"/>
    <lineage>
        <taxon>Bacteria</taxon>
        <taxon>Pseudomonadati</taxon>
        <taxon>Pseudomonadota</taxon>
        <taxon>Alphaproteobacteria</taxon>
        <taxon>Rhodobacterales</taxon>
        <taxon>Paracoccaceae</taxon>
        <taxon>Albidovulum</taxon>
    </lineage>
</organism>
<dbReference type="RefSeq" id="WP_263721374.1">
    <property type="nucleotide sequence ID" value="NZ_JAOWLA010000007.1"/>
</dbReference>
<evidence type="ECO:0000256" key="2">
    <source>
        <dbReference type="SAM" id="SignalP"/>
    </source>
</evidence>
<feature type="region of interest" description="Disordered" evidence="1">
    <location>
        <begin position="22"/>
        <end position="45"/>
    </location>
</feature>
<feature type="chain" id="PRO_5046861452" description="Lipoprotein" evidence="2">
    <location>
        <begin position="17"/>
        <end position="45"/>
    </location>
</feature>
<dbReference type="Proteomes" id="UP001652503">
    <property type="component" value="Unassembled WGS sequence"/>
</dbReference>
<evidence type="ECO:0000256" key="1">
    <source>
        <dbReference type="SAM" id="MobiDB-lite"/>
    </source>
</evidence>
<dbReference type="EMBL" id="JAOWLA010000007">
    <property type="protein sequence ID" value="MCV2864852.1"/>
    <property type="molecule type" value="Genomic_DNA"/>
</dbReference>
<protein>
    <recommendedName>
        <fullName evidence="5">Lipoprotein</fullName>
    </recommendedName>
</protein>
<evidence type="ECO:0008006" key="5">
    <source>
        <dbReference type="Google" id="ProtNLM"/>
    </source>
</evidence>
<dbReference type="PROSITE" id="PS51257">
    <property type="entry name" value="PROKAR_LIPOPROTEIN"/>
    <property type="match status" value="1"/>
</dbReference>
<comment type="caution">
    <text evidence="3">The sequence shown here is derived from an EMBL/GenBank/DDBJ whole genome shotgun (WGS) entry which is preliminary data.</text>
</comment>
<evidence type="ECO:0000313" key="4">
    <source>
        <dbReference type="Proteomes" id="UP001652503"/>
    </source>
</evidence>
<evidence type="ECO:0000313" key="3">
    <source>
        <dbReference type="EMBL" id="MCV2864852.1"/>
    </source>
</evidence>
<keyword evidence="4" id="KW-1185">Reference proteome</keyword>
<gene>
    <name evidence="3" type="ORF">OE647_08905</name>
</gene>
<sequence>MFKRASMLMMMLCALAACSPTPTEDAAPELTGGHLQPNHSLATDD</sequence>
<reference evidence="3 4" key="1">
    <citation type="submission" date="2022-10" db="EMBL/GenBank/DDBJ databases">
        <title>Defluviimonas sp. nov., isolated from ocean surface water.</title>
        <authorList>
            <person name="He W."/>
            <person name="Wang L."/>
            <person name="Zhang D.-F."/>
        </authorList>
    </citation>
    <scope>NUCLEOTIDE SEQUENCE [LARGE SCALE GENOMIC DNA]</scope>
    <source>
        <strain evidence="3 4">WL0075</strain>
    </source>
</reference>
<feature type="signal peptide" evidence="2">
    <location>
        <begin position="1"/>
        <end position="16"/>
    </location>
</feature>
<accession>A0ABT2Z169</accession>
<name>A0ABT2Z169_9RHOB</name>
<proteinExistence type="predicted"/>
<keyword evidence="2" id="KW-0732">Signal</keyword>